<sequence>MGTKAKIVVFLLYSMLLLDPVASSHVIYFYHGLFETKETPVVSALTYVTLSISPLAITYSLYQNCELSNYVYVYLPSYKSQSPPSLSFNVSSLVVNYPYQVVSIYPFYFNVSAHDKKPLVTEVSLQLTSPTGSVETAEVFNSELRNSTLTVGQGTYAINLTFALSPQWNKFQYVRLNFSALVVVSPYGAPYGVRYYYYWNFYVDVYINLLQLASPSTISVRGPVPSLQTIPDFS</sequence>
<accession>A0A348B4C6</accession>
<evidence type="ECO:0000313" key="2">
    <source>
        <dbReference type="EMBL" id="GGU05471.1"/>
    </source>
</evidence>
<reference evidence="2" key="1">
    <citation type="journal article" date="2014" name="Int. J. Syst. Evol. Microbiol.">
        <title>Complete genome sequence of Corynebacterium casei LMG S-19264T (=DSM 44701T), isolated from a smear-ripened cheese.</title>
        <authorList>
            <consortium name="US DOE Joint Genome Institute (JGI-PGF)"/>
            <person name="Walter F."/>
            <person name="Albersmeier A."/>
            <person name="Kalinowski J."/>
            <person name="Ruckert C."/>
        </authorList>
    </citation>
    <scope>NUCLEOTIDE SEQUENCE</scope>
    <source>
        <strain evidence="2">JCM 31740</strain>
    </source>
</reference>
<keyword evidence="3" id="KW-1185">Reference proteome</keyword>
<dbReference type="AlphaFoldDB" id="A0A348B4C6"/>
<reference evidence="3" key="2">
    <citation type="submission" date="2018-04" db="EMBL/GenBank/DDBJ databases">
        <title>Complete genome sequence of Sulfodiicoccus acidiphilus strain HS-1.</title>
        <authorList>
            <person name="Sakai H.D."/>
            <person name="Kurosawa N."/>
        </authorList>
    </citation>
    <scope>NUCLEOTIDE SEQUENCE [LARGE SCALE GENOMIC DNA]</scope>
    <source>
        <strain evidence="3">HS-1</strain>
    </source>
</reference>
<reference evidence="2" key="4">
    <citation type="submission" date="2020-09" db="EMBL/GenBank/DDBJ databases">
        <authorList>
            <person name="Sun Q."/>
            <person name="Ohkuma M."/>
        </authorList>
    </citation>
    <scope>NUCLEOTIDE SEQUENCE</scope>
    <source>
        <strain evidence="2">JCM 31740</strain>
    </source>
</reference>
<proteinExistence type="predicted"/>
<dbReference type="Proteomes" id="UP000616143">
    <property type="component" value="Unassembled WGS sequence"/>
</dbReference>
<dbReference type="EMBL" id="BMQS01000035">
    <property type="protein sequence ID" value="GGU05471.1"/>
    <property type="molecule type" value="Genomic_DNA"/>
</dbReference>
<dbReference type="EMBL" id="AP018553">
    <property type="protein sequence ID" value="BBD73028.1"/>
    <property type="molecule type" value="Genomic_DNA"/>
</dbReference>
<name>A0A348B4C6_9CREN</name>
<reference evidence="1" key="3">
    <citation type="journal article" date="2019" name="BMC Res. Notes">
        <title>Complete genome sequence of the Sulfodiicoccus acidiphilus strain HS-1T, the first crenarchaeon that lacks polB3, isolated from an acidic hot spring in Ohwaku-dani, Hakone, Japan.</title>
        <authorList>
            <person name="Sakai H.D."/>
            <person name="Kurosawa N."/>
        </authorList>
    </citation>
    <scope>NUCLEOTIDE SEQUENCE</scope>
    <source>
        <strain evidence="1">HS-1</strain>
    </source>
</reference>
<gene>
    <name evidence="2" type="ORF">GCM10007116_22360</name>
    <name evidence="1" type="ORF">HS1genome_1417</name>
</gene>
<evidence type="ECO:0000313" key="3">
    <source>
        <dbReference type="Proteomes" id="UP000276741"/>
    </source>
</evidence>
<evidence type="ECO:0000313" key="1">
    <source>
        <dbReference type="EMBL" id="BBD73028.1"/>
    </source>
</evidence>
<protein>
    <submittedName>
        <fullName evidence="1">Uncharacterized protein</fullName>
    </submittedName>
</protein>
<dbReference type="Proteomes" id="UP000276741">
    <property type="component" value="Chromosome"/>
</dbReference>
<organism evidence="1 3">
    <name type="scientific">Sulfodiicoccus acidiphilus</name>
    <dbReference type="NCBI Taxonomy" id="1670455"/>
    <lineage>
        <taxon>Archaea</taxon>
        <taxon>Thermoproteota</taxon>
        <taxon>Thermoprotei</taxon>
        <taxon>Sulfolobales</taxon>
        <taxon>Sulfolobaceae</taxon>
        <taxon>Sulfodiicoccus</taxon>
    </lineage>
</organism>
<dbReference type="KEGG" id="sacd:HS1genome_1417"/>